<reference evidence="2" key="1">
    <citation type="submission" date="2022-11" db="UniProtKB">
        <authorList>
            <consortium name="WormBaseParasite"/>
        </authorList>
    </citation>
    <scope>IDENTIFICATION</scope>
</reference>
<dbReference type="AlphaFoldDB" id="A0A914PQX3"/>
<protein>
    <submittedName>
        <fullName evidence="2">Uncharacterized protein</fullName>
    </submittedName>
</protein>
<keyword evidence="1" id="KW-1185">Reference proteome</keyword>
<evidence type="ECO:0000313" key="1">
    <source>
        <dbReference type="Proteomes" id="UP000887578"/>
    </source>
</evidence>
<proteinExistence type="predicted"/>
<sequence length="333" mass="36743">MSIESVITAIFTDDSHSDDSVIESSNVEALDLQEPVVESLPMEEADPSPNAREVQQPLPGMMRYGAACSNSNISIITFGPSANKFKLDTLETIALPLNNEYFNDISKVASTTRVLDLVFVKCAPDVYTAAVWEKLTQSTASVTLSGTIAFESMPNILPSLKNAMALNFHDFRVSRNGRLRDIAKYFPTSVEKLYFDSRGTSNSSFGANVAALYEGLFTNRHLQVPCLRELTLIVNDLPGTSSLQLEITRLAEMLKDGDFYAVVISAMRLHPSMFQKLNALGFNRSHDGFVEGANHTMELFNYWSTKWNGRNIVLGLADSMSIPTSPGKMPIIH</sequence>
<dbReference type="WBParaSite" id="PDA_v2.g20999.t1">
    <property type="protein sequence ID" value="PDA_v2.g20999.t1"/>
    <property type="gene ID" value="PDA_v2.g20999"/>
</dbReference>
<dbReference type="Proteomes" id="UP000887578">
    <property type="component" value="Unplaced"/>
</dbReference>
<organism evidence="1 2">
    <name type="scientific">Panagrolaimus davidi</name>
    <dbReference type="NCBI Taxonomy" id="227884"/>
    <lineage>
        <taxon>Eukaryota</taxon>
        <taxon>Metazoa</taxon>
        <taxon>Ecdysozoa</taxon>
        <taxon>Nematoda</taxon>
        <taxon>Chromadorea</taxon>
        <taxon>Rhabditida</taxon>
        <taxon>Tylenchina</taxon>
        <taxon>Panagrolaimomorpha</taxon>
        <taxon>Panagrolaimoidea</taxon>
        <taxon>Panagrolaimidae</taxon>
        <taxon>Panagrolaimus</taxon>
    </lineage>
</organism>
<accession>A0A914PQX3</accession>
<evidence type="ECO:0000313" key="2">
    <source>
        <dbReference type="WBParaSite" id="PDA_v2.g20999.t1"/>
    </source>
</evidence>
<name>A0A914PQX3_9BILA</name>